<proteinExistence type="predicted"/>
<sequence length="154" mass="16465">MSPTSLQGLNLIQPPSSSDSYLADSQDLLNLSHFPELNAHLDIWSNLAFESDEPLVHRNDKKSGGEVEGSPHSVEDDEEDDPDDGQPAQADNHDNVVMGDPVPAPPIQDRTASRPLSAFDIGSILAGFGADPFMALPMQSTSTAPSLAQILSLY</sequence>
<feature type="region of interest" description="Disordered" evidence="1">
    <location>
        <begin position="56"/>
        <end position="111"/>
    </location>
</feature>
<feature type="region of interest" description="Disordered" evidence="1">
    <location>
        <begin position="1"/>
        <end position="22"/>
    </location>
</feature>
<feature type="compositionally biased region" description="Acidic residues" evidence="1">
    <location>
        <begin position="75"/>
        <end position="84"/>
    </location>
</feature>
<keyword evidence="3" id="KW-1185">Reference proteome</keyword>
<reference evidence="2" key="1">
    <citation type="journal article" date="2022" name="New Phytol.">
        <title>Evolutionary transition to the ectomycorrhizal habit in the genomes of a hyperdiverse lineage of mushroom-forming fungi.</title>
        <authorList>
            <person name="Looney B."/>
            <person name="Miyauchi S."/>
            <person name="Morin E."/>
            <person name="Drula E."/>
            <person name="Courty P.E."/>
            <person name="Kohler A."/>
            <person name="Kuo A."/>
            <person name="LaButti K."/>
            <person name="Pangilinan J."/>
            <person name="Lipzen A."/>
            <person name="Riley R."/>
            <person name="Andreopoulos W."/>
            <person name="He G."/>
            <person name="Johnson J."/>
            <person name="Nolan M."/>
            <person name="Tritt A."/>
            <person name="Barry K.W."/>
            <person name="Grigoriev I.V."/>
            <person name="Nagy L.G."/>
            <person name="Hibbett D."/>
            <person name="Henrissat B."/>
            <person name="Matheny P.B."/>
            <person name="Labbe J."/>
            <person name="Martin F.M."/>
        </authorList>
    </citation>
    <scope>NUCLEOTIDE SEQUENCE</scope>
    <source>
        <strain evidence="2">BPL690</strain>
    </source>
</reference>
<feature type="non-terminal residue" evidence="2">
    <location>
        <position position="154"/>
    </location>
</feature>
<dbReference type="EMBL" id="WTXG01000005">
    <property type="protein sequence ID" value="KAI0305383.1"/>
    <property type="molecule type" value="Genomic_DNA"/>
</dbReference>
<comment type="caution">
    <text evidence="2">The sequence shown here is derived from an EMBL/GenBank/DDBJ whole genome shotgun (WGS) entry which is preliminary data.</text>
</comment>
<name>A0AAD4QN23_9AGAM</name>
<feature type="compositionally biased region" description="Polar residues" evidence="1">
    <location>
        <begin position="1"/>
        <end position="20"/>
    </location>
</feature>
<evidence type="ECO:0000313" key="3">
    <source>
        <dbReference type="Proteomes" id="UP001203297"/>
    </source>
</evidence>
<accession>A0AAD4QN23</accession>
<gene>
    <name evidence="2" type="ORF">B0F90DRAFT_1603392</name>
</gene>
<dbReference type="Proteomes" id="UP001203297">
    <property type="component" value="Unassembled WGS sequence"/>
</dbReference>
<protein>
    <submittedName>
        <fullName evidence="2">Uncharacterized protein</fullName>
    </submittedName>
</protein>
<feature type="compositionally biased region" description="Basic and acidic residues" evidence="1">
    <location>
        <begin position="56"/>
        <end position="65"/>
    </location>
</feature>
<dbReference type="AlphaFoldDB" id="A0AAD4QN23"/>
<evidence type="ECO:0000256" key="1">
    <source>
        <dbReference type="SAM" id="MobiDB-lite"/>
    </source>
</evidence>
<organism evidence="2 3">
    <name type="scientific">Multifurca ochricompacta</name>
    <dbReference type="NCBI Taxonomy" id="376703"/>
    <lineage>
        <taxon>Eukaryota</taxon>
        <taxon>Fungi</taxon>
        <taxon>Dikarya</taxon>
        <taxon>Basidiomycota</taxon>
        <taxon>Agaricomycotina</taxon>
        <taxon>Agaricomycetes</taxon>
        <taxon>Russulales</taxon>
        <taxon>Russulaceae</taxon>
        <taxon>Multifurca</taxon>
    </lineage>
</organism>
<evidence type="ECO:0000313" key="2">
    <source>
        <dbReference type="EMBL" id="KAI0305383.1"/>
    </source>
</evidence>